<comment type="cofactor">
    <cofactor evidence="2">
        <name>[4Fe-4S] cluster</name>
        <dbReference type="ChEBI" id="CHEBI:49883"/>
    </cofactor>
</comment>
<dbReference type="CDD" id="cd02767">
    <property type="entry name" value="MopB_ydeP"/>
    <property type="match status" value="1"/>
</dbReference>
<dbReference type="PIRSF" id="PIRSF000144">
    <property type="entry name" value="CbbBc"/>
    <property type="match status" value="1"/>
</dbReference>
<keyword evidence="7" id="KW-0560">Oxidoreductase</keyword>
<dbReference type="GO" id="GO:0016020">
    <property type="term" value="C:membrane"/>
    <property type="evidence" value="ECO:0007669"/>
    <property type="project" value="TreeGrafter"/>
</dbReference>
<dbReference type="AlphaFoldDB" id="A0A1G5MQ06"/>
<keyword evidence="9" id="KW-0411">Iron-sulfur</keyword>
<dbReference type="NCBIfam" id="TIGR01701">
    <property type="entry name" value="Fdhalpha-like"/>
    <property type="match status" value="1"/>
</dbReference>
<comment type="caution">
    <text evidence="13">The sequence shown here is derived from an EMBL/GenBank/DDBJ whole genome shotgun (WGS) entry which is preliminary data.</text>
</comment>
<evidence type="ECO:0000259" key="12">
    <source>
        <dbReference type="Pfam" id="PF01568"/>
    </source>
</evidence>
<evidence type="ECO:0000256" key="6">
    <source>
        <dbReference type="ARBA" id="ARBA00022723"/>
    </source>
</evidence>
<dbReference type="EMBL" id="FMWB01000002">
    <property type="protein sequence ID" value="SCZ27337.1"/>
    <property type="molecule type" value="Genomic_DNA"/>
</dbReference>
<dbReference type="GO" id="GO:0045333">
    <property type="term" value="P:cellular respiration"/>
    <property type="evidence" value="ECO:0007669"/>
    <property type="project" value="UniProtKB-ARBA"/>
</dbReference>
<name>A0A1G5MQ06_9PSED</name>
<feature type="domain" description="Molybdopterin dinucleotide-binding" evidence="12">
    <location>
        <begin position="649"/>
        <end position="754"/>
    </location>
</feature>
<dbReference type="SUPFAM" id="SSF53706">
    <property type="entry name" value="Formate dehydrogenase/DMSO reductase, domains 1-3"/>
    <property type="match status" value="1"/>
</dbReference>
<organism evidence="13 14">
    <name type="scientific">Pseudomonas oryzihabitans</name>
    <dbReference type="NCBI Taxonomy" id="47885"/>
    <lineage>
        <taxon>Bacteria</taxon>
        <taxon>Pseudomonadati</taxon>
        <taxon>Pseudomonadota</taxon>
        <taxon>Gammaproteobacteria</taxon>
        <taxon>Pseudomonadales</taxon>
        <taxon>Pseudomonadaceae</taxon>
        <taxon>Pseudomonas</taxon>
    </lineage>
</organism>
<proteinExistence type="inferred from homology"/>
<dbReference type="GO" id="GO:0008863">
    <property type="term" value="F:formate dehydrogenase (NAD+) activity"/>
    <property type="evidence" value="ECO:0007669"/>
    <property type="project" value="InterPro"/>
</dbReference>
<evidence type="ECO:0000313" key="13">
    <source>
        <dbReference type="EMBL" id="SCZ27337.1"/>
    </source>
</evidence>
<feature type="region of interest" description="Disordered" evidence="10">
    <location>
        <begin position="1"/>
        <end position="20"/>
    </location>
</feature>
<accession>A0A1G5MQ06</accession>
<dbReference type="PANTHER" id="PTHR43105">
    <property type="entry name" value="RESPIRATORY NITRATE REDUCTASE"/>
    <property type="match status" value="1"/>
</dbReference>
<dbReference type="PANTHER" id="PTHR43105:SF4">
    <property type="entry name" value="PROTEIN YDEP"/>
    <property type="match status" value="1"/>
</dbReference>
<keyword evidence="6" id="KW-0479">Metal-binding</keyword>
<evidence type="ECO:0000256" key="9">
    <source>
        <dbReference type="ARBA" id="ARBA00023014"/>
    </source>
</evidence>
<evidence type="ECO:0000256" key="2">
    <source>
        <dbReference type="ARBA" id="ARBA00001966"/>
    </source>
</evidence>
<dbReference type="SUPFAM" id="SSF50692">
    <property type="entry name" value="ADC-like"/>
    <property type="match status" value="1"/>
</dbReference>
<dbReference type="GO" id="GO:0043546">
    <property type="term" value="F:molybdopterin cofactor binding"/>
    <property type="evidence" value="ECO:0007669"/>
    <property type="project" value="InterPro"/>
</dbReference>
<feature type="domain" description="Molybdopterin oxidoreductase" evidence="11">
    <location>
        <begin position="112"/>
        <end position="467"/>
    </location>
</feature>
<keyword evidence="4" id="KW-0004">4Fe-4S</keyword>
<dbReference type="Proteomes" id="UP000183046">
    <property type="component" value="Unassembled WGS sequence"/>
</dbReference>
<dbReference type="InterPro" id="IPR009010">
    <property type="entry name" value="Asp_de-COase-like_dom_sf"/>
</dbReference>
<sequence>MSKIGKPKVERYDAPSGGWGSARSVTEIVLRERVPLKSGALLARQNKHGGFACVSCAWAKPGKPHPLEFCENGAKATAWEVTSKRCGPEFFAQHSLSELRGWRDYDLEEVGRLTHPLRYDAATDRYRPVSWAEAFADIGAELKALAPDSVIFYASGRAALETSYLYQLYARLYGTNNLPDSSNMCHESTSVALPKSIGVTVGTVTLNDFDQADCLLFFGQNPGSNSPRMLHDLQEARKRGAPIITFNPLRERGLETFVNPQSPVEMLTDQPTQISTQYHQLKPGGDTAALAGLCKALLAADDLAREQGQPAVLDHAFIAEHCHGFADFCEWLQRQEWPQLERQSGLTRSALEAAAAVYGRCQKVIGIYGMGLTQHRHGVETIQMLTNLLLMRGNIGKPGAGICPVRGHSNVQGQRTVGITEKPELAPLEQLGERFGFAPPQDKGRNTVEACEGILDGSVKAFISLGGNFLRAIPETSLMEPAWRTLRLSVQIATKLNRNHLVPADKTYLLPCLGRTEIDRQNGVEQAHSTEDSTGCIHGWRGVAEPPEGDLLSEPAIVAGLAKATLPDNRQVTWDAWVADYALIRDEIARSFPEIFHDFNARMWEVGGFHRPLPAAKREWKTDTGKANLIVPRSLEEDPDMPAHGRDVLTLMTLRSNDQFNTTIYGYHDRFRGVKGTRAVLLMNRNDIERLGLAEGDKVQVSTVADDGVRREVGPLRVTPYNIPEGACGGYYPECNALIPLWHHAEGSKVPAAKAIPVRLNKLIAANDGSFPVEPEGYGALY</sequence>
<dbReference type="InterPro" id="IPR041953">
    <property type="entry name" value="YdeP_MopB"/>
</dbReference>
<dbReference type="InterPro" id="IPR006657">
    <property type="entry name" value="MoPterin_dinucl-bd_dom"/>
</dbReference>
<dbReference type="Pfam" id="PF00384">
    <property type="entry name" value="Molybdopterin"/>
    <property type="match status" value="1"/>
</dbReference>
<keyword evidence="8" id="KW-0408">Iron</keyword>
<keyword evidence="5" id="KW-0500">Molybdenum</keyword>
<dbReference type="InterPro" id="IPR050123">
    <property type="entry name" value="Prok_molybdopt-oxidoreductase"/>
</dbReference>
<comment type="cofactor">
    <cofactor evidence="1">
        <name>Mo-bis(molybdopterin guanine dinucleotide)</name>
        <dbReference type="ChEBI" id="CHEBI:60539"/>
    </cofactor>
</comment>
<evidence type="ECO:0000256" key="3">
    <source>
        <dbReference type="ARBA" id="ARBA00010312"/>
    </source>
</evidence>
<evidence type="ECO:0000256" key="8">
    <source>
        <dbReference type="ARBA" id="ARBA00023004"/>
    </source>
</evidence>
<evidence type="ECO:0000313" key="14">
    <source>
        <dbReference type="Proteomes" id="UP000183046"/>
    </source>
</evidence>
<dbReference type="InterPro" id="IPR010046">
    <property type="entry name" value="Mopterin_OxRdtse_a_bac"/>
</dbReference>
<protein>
    <submittedName>
        <fullName evidence="13">Oxidoreductase alpha (Molybdopterin) subunit</fullName>
    </submittedName>
</protein>
<dbReference type="eggNOG" id="COG0243">
    <property type="taxonomic scope" value="Bacteria"/>
</dbReference>
<dbReference type="GO" id="GO:0030151">
    <property type="term" value="F:molybdenum ion binding"/>
    <property type="evidence" value="ECO:0007669"/>
    <property type="project" value="InterPro"/>
</dbReference>
<evidence type="ECO:0000256" key="7">
    <source>
        <dbReference type="ARBA" id="ARBA00023002"/>
    </source>
</evidence>
<dbReference type="Gene3D" id="3.40.50.740">
    <property type="match status" value="1"/>
</dbReference>
<dbReference type="GO" id="GO:0051539">
    <property type="term" value="F:4 iron, 4 sulfur cluster binding"/>
    <property type="evidence" value="ECO:0007669"/>
    <property type="project" value="UniProtKB-KW"/>
</dbReference>
<dbReference type="InterPro" id="IPR037951">
    <property type="entry name" value="MopB_CT_YdeP"/>
</dbReference>
<dbReference type="InterPro" id="IPR006656">
    <property type="entry name" value="Mopterin_OxRdtase"/>
</dbReference>
<evidence type="ECO:0000256" key="1">
    <source>
        <dbReference type="ARBA" id="ARBA00001942"/>
    </source>
</evidence>
<gene>
    <name evidence="13" type="ORF">SAMN05216279_102499</name>
</gene>
<evidence type="ECO:0000256" key="4">
    <source>
        <dbReference type="ARBA" id="ARBA00022485"/>
    </source>
</evidence>
<dbReference type="STRING" id="237610.BJP27_12490"/>
<dbReference type="Pfam" id="PF01568">
    <property type="entry name" value="Molydop_binding"/>
    <property type="match status" value="1"/>
</dbReference>
<dbReference type="CDD" id="cd02787">
    <property type="entry name" value="MopB_CT_ydeP"/>
    <property type="match status" value="1"/>
</dbReference>
<dbReference type="RefSeq" id="WP_186353910.1">
    <property type="nucleotide sequence ID" value="NZ_FMWB01000002.1"/>
</dbReference>
<comment type="similarity">
    <text evidence="3">Belongs to the prokaryotic molybdopterin-containing oxidoreductase family.</text>
</comment>
<dbReference type="GO" id="GO:1990204">
    <property type="term" value="C:oxidoreductase complex"/>
    <property type="evidence" value="ECO:0007669"/>
    <property type="project" value="UniProtKB-ARBA"/>
</dbReference>
<dbReference type="Gene3D" id="3.40.228.10">
    <property type="entry name" value="Dimethylsulfoxide Reductase, domain 2"/>
    <property type="match status" value="1"/>
</dbReference>
<reference evidence="14" key="1">
    <citation type="submission" date="2016-10" db="EMBL/GenBank/DDBJ databases">
        <authorList>
            <person name="de Groot N.N."/>
        </authorList>
    </citation>
    <scope>NUCLEOTIDE SEQUENCE [LARGE SCALE GENOMIC DNA]</scope>
    <source>
        <strain evidence="14">DSM 15758</strain>
    </source>
</reference>
<evidence type="ECO:0000256" key="10">
    <source>
        <dbReference type="SAM" id="MobiDB-lite"/>
    </source>
</evidence>
<evidence type="ECO:0000259" key="11">
    <source>
        <dbReference type="Pfam" id="PF00384"/>
    </source>
</evidence>
<evidence type="ECO:0000256" key="5">
    <source>
        <dbReference type="ARBA" id="ARBA00022505"/>
    </source>
</evidence>